<accession>A0ABT6RAH2</accession>
<feature type="compositionally biased region" description="Polar residues" evidence="1">
    <location>
        <begin position="151"/>
        <end position="163"/>
    </location>
</feature>
<dbReference type="RefSeq" id="WP_282333679.1">
    <property type="nucleotide sequence ID" value="NZ_JASBRG010000004.1"/>
</dbReference>
<gene>
    <name evidence="3" type="ORF">QJ048_07245</name>
</gene>
<name>A0ABT6RAH2_9BACT</name>
<organism evidence="3 4">
    <name type="scientific">Pinibacter soli</name>
    <dbReference type="NCBI Taxonomy" id="3044211"/>
    <lineage>
        <taxon>Bacteria</taxon>
        <taxon>Pseudomonadati</taxon>
        <taxon>Bacteroidota</taxon>
        <taxon>Chitinophagia</taxon>
        <taxon>Chitinophagales</taxon>
        <taxon>Chitinophagaceae</taxon>
        <taxon>Pinibacter</taxon>
    </lineage>
</organism>
<feature type="region of interest" description="Disordered" evidence="1">
    <location>
        <begin position="148"/>
        <end position="179"/>
    </location>
</feature>
<protein>
    <recommendedName>
        <fullName evidence="5">Outer membrane protein beta-barrel domain-containing protein</fullName>
    </recommendedName>
</protein>
<feature type="transmembrane region" description="Helical" evidence="2">
    <location>
        <begin position="41"/>
        <end position="61"/>
    </location>
</feature>
<keyword evidence="2" id="KW-0812">Transmembrane</keyword>
<keyword evidence="2" id="KW-1133">Transmembrane helix</keyword>
<keyword evidence="4" id="KW-1185">Reference proteome</keyword>
<proteinExistence type="predicted"/>
<sequence length="538" mass="58391">MHNNEFERKVQQQMEEFRLSPSDAVWLNVQDGIRKEKRRRLWKYVPTAAALLLLVPGYLLFVHHPDPALKTDTAKTTSTVNSEKNSQAAVNPSTTTKNHLNDSTLYKQPGAESVSQNANNKEALVKSGANSEPGTNNGASGIAATDATGVAKTSVSTKRNTNVPVAKKEKDNKATRSSRVATTGVLLAGSSHYKSTTGKAAFTNDGADVSSSNNLANNNKKNQNKTKHDNQNNNTPNATNSVDHVDDVVLAVPLNDNTAIDEDLRHALVSAVAANALPKVTAPDITMPQTKPIQVVRPSSWSWGIQVTPGASNISRTYANADKSMNTAQMSFAAGPYQRGNSYVIPYSQPDNGVAFSIGMFMKKAFRKASVEFGLNYSYYSASMKVGAKTDSTAVVRLQNMTLLSANTFYQAGKEYTYHNKYHFIEIPVTVGFPMFHLWGANVIGTVGGTLAYMVDGKMLFRNSYGTHFENTSLLNRTQIFVNAGIGVEFNEHGKLPVTIGPVVSYGVTRLAEPATSTGQHLISLGIKTSFQLQKIFK</sequence>
<dbReference type="EMBL" id="JASBRG010000004">
    <property type="protein sequence ID" value="MDI3319563.1"/>
    <property type="molecule type" value="Genomic_DNA"/>
</dbReference>
<evidence type="ECO:0000256" key="2">
    <source>
        <dbReference type="SAM" id="Phobius"/>
    </source>
</evidence>
<dbReference type="Proteomes" id="UP001226434">
    <property type="component" value="Unassembled WGS sequence"/>
</dbReference>
<evidence type="ECO:0008006" key="5">
    <source>
        <dbReference type="Google" id="ProtNLM"/>
    </source>
</evidence>
<reference evidence="3 4" key="1">
    <citation type="submission" date="2023-05" db="EMBL/GenBank/DDBJ databases">
        <title>Genome sequence of Pinibacter sp. MAH-24.</title>
        <authorList>
            <person name="Huq M.A."/>
        </authorList>
    </citation>
    <scope>NUCLEOTIDE SEQUENCE [LARGE SCALE GENOMIC DNA]</scope>
    <source>
        <strain evidence="3 4">MAH-24</strain>
    </source>
</reference>
<keyword evidence="2" id="KW-0472">Membrane</keyword>
<evidence type="ECO:0000313" key="3">
    <source>
        <dbReference type="EMBL" id="MDI3319563.1"/>
    </source>
</evidence>
<feature type="region of interest" description="Disordered" evidence="1">
    <location>
        <begin position="79"/>
        <end position="102"/>
    </location>
</feature>
<feature type="compositionally biased region" description="Low complexity" evidence="1">
    <location>
        <begin position="231"/>
        <end position="240"/>
    </location>
</feature>
<evidence type="ECO:0000313" key="4">
    <source>
        <dbReference type="Proteomes" id="UP001226434"/>
    </source>
</evidence>
<feature type="region of interest" description="Disordered" evidence="1">
    <location>
        <begin position="204"/>
        <end position="244"/>
    </location>
</feature>
<evidence type="ECO:0000256" key="1">
    <source>
        <dbReference type="SAM" id="MobiDB-lite"/>
    </source>
</evidence>
<comment type="caution">
    <text evidence="3">The sequence shown here is derived from an EMBL/GenBank/DDBJ whole genome shotgun (WGS) entry which is preliminary data.</text>
</comment>